<evidence type="ECO:0000259" key="2">
    <source>
        <dbReference type="Pfam" id="PF01425"/>
    </source>
</evidence>
<dbReference type="GO" id="GO:0004040">
    <property type="term" value="F:amidase activity"/>
    <property type="evidence" value="ECO:0007669"/>
    <property type="project" value="UniProtKB-EC"/>
</dbReference>
<dbReference type="PANTHER" id="PTHR42678:SF34">
    <property type="entry name" value="OS04G0183300 PROTEIN"/>
    <property type="match status" value="1"/>
</dbReference>
<dbReference type="Proteomes" id="UP000559010">
    <property type="component" value="Unassembled WGS sequence"/>
</dbReference>
<accession>A0A848J4V4</accession>
<gene>
    <name evidence="3" type="ORF">HH304_18005</name>
</gene>
<organism evidence="3 4">
    <name type="scientific">Marinigracilibium pacificum</name>
    <dbReference type="NCBI Taxonomy" id="2729599"/>
    <lineage>
        <taxon>Bacteria</taxon>
        <taxon>Pseudomonadati</taxon>
        <taxon>Bacteroidota</taxon>
        <taxon>Cytophagia</taxon>
        <taxon>Cytophagales</taxon>
        <taxon>Flammeovirgaceae</taxon>
        <taxon>Marinigracilibium</taxon>
    </lineage>
</organism>
<feature type="domain" description="Amidase" evidence="2">
    <location>
        <begin position="70"/>
        <end position="512"/>
    </location>
</feature>
<keyword evidence="1" id="KW-0732">Signal</keyword>
<proteinExistence type="predicted"/>
<dbReference type="NCBIfam" id="NF006006">
    <property type="entry name" value="PRK08137.1"/>
    <property type="match status" value="1"/>
</dbReference>
<sequence>MKRRNFLKNTLSGSALAGALAFLPGGNIFGSSQKGDRSQINKYNNFEFLEWDIDRMKKSMETGELTSIKLTSAYINRIKELNHDGPSLNAVIAINPKAEDQARERDAERVAGKVKGPMHGIPVLIKDNVNCKGMATTGGSLALSNHTTDNAFIIDKLEEAGAVILGKANLSEWANFRSTRSSSGWSGVGGQCKNPYSLDRSPCGSSSGSGVSVAANLCAVAIGTETNGSIVCPSGINGIVGIKPTVGLWSREGIIPISHTQDTAGPMARTVKDAATLLAACIGKDSKDSVTAEIPDNMDILGGLDPLSLKGAKIGIARNYMGRHGETDKEIEKAIQVMKNAGAEFIDIENVLGDDVGDAEMTVLLYEFKHDLNKYLQTYNAPYKSLKELIEYNKQHESSELKWFGQEIFVMAEEKGDLNEQEYIDALTKIRTISQKNGIDKHIDEHDLDAIIMPTNAPGWTIDLLLGDHGYAGSSGVAAMSGYPNITVPAGEVKGMPIGLSFVGKAWTEKKLIGLAYAFEQLTKKRMIPQFMTSVNKPE</sequence>
<evidence type="ECO:0000256" key="1">
    <source>
        <dbReference type="SAM" id="SignalP"/>
    </source>
</evidence>
<comment type="caution">
    <text evidence="3">The sequence shown here is derived from an EMBL/GenBank/DDBJ whole genome shotgun (WGS) entry which is preliminary data.</text>
</comment>
<evidence type="ECO:0000313" key="4">
    <source>
        <dbReference type="Proteomes" id="UP000559010"/>
    </source>
</evidence>
<dbReference type="Gene3D" id="3.90.1300.10">
    <property type="entry name" value="Amidase signature (AS) domain"/>
    <property type="match status" value="1"/>
</dbReference>
<feature type="signal peptide" evidence="1">
    <location>
        <begin position="1"/>
        <end position="17"/>
    </location>
</feature>
<dbReference type="PANTHER" id="PTHR42678">
    <property type="entry name" value="AMIDASE"/>
    <property type="match status" value="1"/>
</dbReference>
<dbReference type="AlphaFoldDB" id="A0A848J4V4"/>
<dbReference type="Pfam" id="PF01425">
    <property type="entry name" value="Amidase"/>
    <property type="match status" value="1"/>
</dbReference>
<dbReference type="InterPro" id="IPR036928">
    <property type="entry name" value="AS_sf"/>
</dbReference>
<name>A0A848J4V4_9BACT</name>
<keyword evidence="4" id="KW-1185">Reference proteome</keyword>
<dbReference type="SUPFAM" id="SSF75304">
    <property type="entry name" value="Amidase signature (AS) enzymes"/>
    <property type="match status" value="1"/>
</dbReference>
<dbReference type="InterPro" id="IPR023631">
    <property type="entry name" value="Amidase_dom"/>
</dbReference>
<feature type="chain" id="PRO_5032954618" evidence="1">
    <location>
        <begin position="18"/>
        <end position="539"/>
    </location>
</feature>
<protein>
    <submittedName>
        <fullName evidence="3">Amidase</fullName>
        <ecNumber evidence="3">3.5.1.4</ecNumber>
    </submittedName>
</protein>
<reference evidence="3 4" key="1">
    <citation type="submission" date="2020-04" db="EMBL/GenBank/DDBJ databases">
        <title>Flammeovirgaceae bacterium KN852 isolated from deep sea.</title>
        <authorList>
            <person name="Zhang D.-C."/>
        </authorList>
    </citation>
    <scope>NUCLEOTIDE SEQUENCE [LARGE SCALE GENOMIC DNA]</scope>
    <source>
        <strain evidence="3 4">KN852</strain>
    </source>
</reference>
<dbReference type="RefSeq" id="WP_169684673.1">
    <property type="nucleotide sequence ID" value="NZ_JABBNU010000012.1"/>
</dbReference>
<dbReference type="EMBL" id="JABBNU010000012">
    <property type="protein sequence ID" value="NMM50308.1"/>
    <property type="molecule type" value="Genomic_DNA"/>
</dbReference>
<dbReference type="EC" id="3.5.1.4" evidence="3"/>
<keyword evidence="3" id="KW-0378">Hydrolase</keyword>
<evidence type="ECO:0000313" key="3">
    <source>
        <dbReference type="EMBL" id="NMM50308.1"/>
    </source>
</evidence>